<feature type="transmembrane region" description="Helical" evidence="1">
    <location>
        <begin position="12"/>
        <end position="29"/>
    </location>
</feature>
<accession>A0A7C6EB66</accession>
<comment type="caution">
    <text evidence="2">The sequence shown here is derived from an EMBL/GenBank/DDBJ whole genome shotgun (WGS) entry which is preliminary data.</text>
</comment>
<proteinExistence type="predicted"/>
<name>A0A7C6EB66_DESAE</name>
<protein>
    <submittedName>
        <fullName evidence="2">Uncharacterized protein</fullName>
    </submittedName>
</protein>
<sequence length="73" mass="8227">MNSEIDPKWLGSLFGIIAFIVSCLVLLYLSSDFFYSTLKIIITSVCFYIFGMALAIVFNYIASSNENNQNNNI</sequence>
<reference evidence="2" key="1">
    <citation type="journal article" date="2020" name="mSystems">
        <title>Genome- and Community-Level Interaction Insights into Carbon Utilization and Element Cycling Functions of Hydrothermarchaeota in Hydrothermal Sediment.</title>
        <authorList>
            <person name="Zhou Z."/>
            <person name="Liu Y."/>
            <person name="Xu W."/>
            <person name="Pan J."/>
            <person name="Luo Z.H."/>
            <person name="Li M."/>
        </authorList>
    </citation>
    <scope>NUCLEOTIDE SEQUENCE [LARGE SCALE GENOMIC DNA]</scope>
    <source>
        <strain evidence="2">SpSt-1135</strain>
    </source>
</reference>
<dbReference type="Proteomes" id="UP000886400">
    <property type="component" value="Unassembled WGS sequence"/>
</dbReference>
<feature type="transmembrane region" description="Helical" evidence="1">
    <location>
        <begin position="41"/>
        <end position="62"/>
    </location>
</feature>
<evidence type="ECO:0000313" key="2">
    <source>
        <dbReference type="EMBL" id="HHS49153.1"/>
    </source>
</evidence>
<organism evidence="2">
    <name type="scientific">Desulfurella acetivorans</name>
    <dbReference type="NCBI Taxonomy" id="33002"/>
    <lineage>
        <taxon>Bacteria</taxon>
        <taxon>Pseudomonadati</taxon>
        <taxon>Campylobacterota</taxon>
        <taxon>Desulfurellia</taxon>
        <taxon>Desulfurellales</taxon>
        <taxon>Desulfurellaceae</taxon>
        <taxon>Desulfurella</taxon>
    </lineage>
</organism>
<gene>
    <name evidence="2" type="ORF">ENM99_04810</name>
</gene>
<dbReference type="EMBL" id="DRZX01000233">
    <property type="protein sequence ID" value="HHS49153.1"/>
    <property type="molecule type" value="Genomic_DNA"/>
</dbReference>
<evidence type="ECO:0000256" key="1">
    <source>
        <dbReference type="SAM" id="Phobius"/>
    </source>
</evidence>
<dbReference type="AlphaFoldDB" id="A0A7C6EB66"/>
<keyword evidence="1" id="KW-1133">Transmembrane helix</keyword>
<keyword evidence="1" id="KW-0812">Transmembrane</keyword>
<keyword evidence="1" id="KW-0472">Membrane</keyword>